<keyword evidence="3 4" id="KW-0418">Kinase</keyword>
<evidence type="ECO:0000313" key="6">
    <source>
        <dbReference type="EMBL" id="KAL2070536.1"/>
    </source>
</evidence>
<protein>
    <recommendedName>
        <fullName evidence="4">Kinase</fullName>
        <ecNumber evidence="4">2.7.-.-</ecNumber>
    </recommendedName>
</protein>
<organism evidence="6 7">
    <name type="scientific">Oculimacula yallundae</name>
    <dbReference type="NCBI Taxonomy" id="86028"/>
    <lineage>
        <taxon>Eukaryota</taxon>
        <taxon>Fungi</taxon>
        <taxon>Dikarya</taxon>
        <taxon>Ascomycota</taxon>
        <taxon>Pezizomycotina</taxon>
        <taxon>Leotiomycetes</taxon>
        <taxon>Helotiales</taxon>
        <taxon>Ploettnerulaceae</taxon>
        <taxon>Oculimacula</taxon>
    </lineage>
</organism>
<comment type="caution">
    <text evidence="6">The sequence shown here is derived from an EMBL/GenBank/DDBJ whole genome shotgun (WGS) entry which is preliminary data.</text>
</comment>
<dbReference type="PANTHER" id="PTHR12400">
    <property type="entry name" value="INOSITOL POLYPHOSPHATE KINASE"/>
    <property type="match status" value="1"/>
</dbReference>
<dbReference type="Pfam" id="PF03770">
    <property type="entry name" value="IPK"/>
    <property type="match status" value="1"/>
</dbReference>
<evidence type="ECO:0000256" key="4">
    <source>
        <dbReference type="RuleBase" id="RU363090"/>
    </source>
</evidence>
<dbReference type="PANTHER" id="PTHR12400:SF103">
    <property type="entry name" value="INOSITOL POLYPHOSPHATE MULTIKINASE"/>
    <property type="match status" value="1"/>
</dbReference>
<reference evidence="6 7" key="1">
    <citation type="journal article" date="2024" name="Commun. Biol.">
        <title>Comparative genomic analysis of thermophilic fungi reveals convergent evolutionary adaptations and gene losses.</title>
        <authorList>
            <person name="Steindorff A.S."/>
            <person name="Aguilar-Pontes M.V."/>
            <person name="Robinson A.J."/>
            <person name="Andreopoulos B."/>
            <person name="LaButti K."/>
            <person name="Kuo A."/>
            <person name="Mondo S."/>
            <person name="Riley R."/>
            <person name="Otillar R."/>
            <person name="Haridas S."/>
            <person name="Lipzen A."/>
            <person name="Grimwood J."/>
            <person name="Schmutz J."/>
            <person name="Clum A."/>
            <person name="Reid I.D."/>
            <person name="Moisan M.C."/>
            <person name="Butler G."/>
            <person name="Nguyen T.T.M."/>
            <person name="Dewar K."/>
            <person name="Conant G."/>
            <person name="Drula E."/>
            <person name="Henrissat B."/>
            <person name="Hansel C."/>
            <person name="Singer S."/>
            <person name="Hutchinson M.I."/>
            <person name="de Vries R.P."/>
            <person name="Natvig D.O."/>
            <person name="Powell A.J."/>
            <person name="Tsang A."/>
            <person name="Grigoriev I.V."/>
        </authorList>
    </citation>
    <scope>NUCLEOTIDE SEQUENCE [LARGE SCALE GENOMIC DNA]</scope>
    <source>
        <strain evidence="6 7">CBS 494.80</strain>
    </source>
</reference>
<dbReference type="EMBL" id="JAZHXI010000006">
    <property type="protein sequence ID" value="KAL2070536.1"/>
    <property type="molecule type" value="Genomic_DNA"/>
</dbReference>
<dbReference type="InterPro" id="IPR005522">
    <property type="entry name" value="IPK"/>
</dbReference>
<dbReference type="SUPFAM" id="SSF56104">
    <property type="entry name" value="SAICAR synthase-like"/>
    <property type="match status" value="1"/>
</dbReference>
<name>A0ABR4CMD2_9HELO</name>
<keyword evidence="7" id="KW-1185">Reference proteome</keyword>
<evidence type="ECO:0000256" key="2">
    <source>
        <dbReference type="ARBA" id="ARBA00022679"/>
    </source>
</evidence>
<dbReference type="Gene3D" id="3.30.470.160">
    <property type="entry name" value="Inositol polyphosphate kinase"/>
    <property type="match status" value="1"/>
</dbReference>
<comment type="similarity">
    <text evidence="1 4">Belongs to the inositol phosphokinase (IPK) family.</text>
</comment>
<accession>A0ABR4CMD2</accession>
<proteinExistence type="inferred from homology"/>
<keyword evidence="2 4" id="KW-0808">Transferase</keyword>
<evidence type="ECO:0000313" key="7">
    <source>
        <dbReference type="Proteomes" id="UP001595075"/>
    </source>
</evidence>
<dbReference type="Proteomes" id="UP001595075">
    <property type="component" value="Unassembled WGS sequence"/>
</dbReference>
<feature type="compositionally biased region" description="Acidic residues" evidence="5">
    <location>
        <begin position="320"/>
        <end position="330"/>
    </location>
</feature>
<dbReference type="InterPro" id="IPR038286">
    <property type="entry name" value="IPK_sf"/>
</dbReference>
<dbReference type="EC" id="2.7.-.-" evidence="4"/>
<evidence type="ECO:0000256" key="5">
    <source>
        <dbReference type="SAM" id="MobiDB-lite"/>
    </source>
</evidence>
<feature type="region of interest" description="Disordered" evidence="5">
    <location>
        <begin position="304"/>
        <end position="330"/>
    </location>
</feature>
<evidence type="ECO:0000256" key="1">
    <source>
        <dbReference type="ARBA" id="ARBA00007374"/>
    </source>
</evidence>
<gene>
    <name evidence="6" type="ORF">VTL71DRAFT_13562</name>
</gene>
<sequence>MAKPLPTHADLIDYNQGVAGHDGTLSDVNGELFIKPCTPQEIAFYDASVAEHHEFAEFMPTYMGTLTLDHNQNTTIEEAGAALLAKHAPAVEHYEHHNGTTVEASGLAAFERNEEALEIAEAVMIAKHSIEETVTPVKTTKKIVTDQAVVLENAAHGFVKPNILDVKLGVRLWADDAKDEKRIRFNKVTAETTHKDLGFRIAGMRVWHGEGAKGQDIDKDGFKIYGKNYGRVTVNTSNIEEAFRNFLFSPTAGVDDELGKLVAQALLADVKRIQALMERQESRMFSSSFLFIFEGDGVALRKAMEEASRSPPTLVNGDGENSDDDDDDEVTEPKIYSVKIIDFAHAEWTPGQGPDENSLIGVRSVARILEKIGDA</sequence>
<evidence type="ECO:0000256" key="3">
    <source>
        <dbReference type="ARBA" id="ARBA00022777"/>
    </source>
</evidence>